<dbReference type="Gene3D" id="3.20.20.140">
    <property type="entry name" value="Metal-dependent hydrolases"/>
    <property type="match status" value="1"/>
</dbReference>
<evidence type="ECO:0000313" key="10">
    <source>
        <dbReference type="Proteomes" id="UP000250796"/>
    </source>
</evidence>
<feature type="binding site" evidence="7">
    <location>
        <position position="240"/>
    </location>
    <ligand>
        <name>Zn(2+)</name>
        <dbReference type="ChEBI" id="CHEBI:29105"/>
    </ligand>
</feature>
<feature type="binding site" evidence="7">
    <location>
        <position position="240"/>
    </location>
    <ligand>
        <name>Fe(3+)</name>
        <dbReference type="ChEBI" id="CHEBI:29034"/>
    </ligand>
</feature>
<dbReference type="InterPro" id="IPR032466">
    <property type="entry name" value="Metal_Hydrolase"/>
</dbReference>
<dbReference type="EMBL" id="LS974202">
    <property type="protein sequence ID" value="SSC13195.1"/>
    <property type="molecule type" value="Genomic_DNA"/>
</dbReference>
<accession>A0A7Z7LFL3</accession>
<feature type="binding site" evidence="7">
    <location>
        <position position="316"/>
    </location>
    <ligand>
        <name>N-formimidoyl-L-glutamate</name>
        <dbReference type="ChEBI" id="CHEBI:58928"/>
    </ligand>
</feature>
<comment type="function">
    <text evidence="7">Catalyzes the hydrolytic cleavage of the carbon-nitrogen bond in imidazolone-5-propanoate to yield N-formimidoyl-L-glutamate. It is the third step in the universal histidine degradation pathway.</text>
</comment>
<evidence type="ECO:0000256" key="4">
    <source>
        <dbReference type="ARBA" id="ARBA00022808"/>
    </source>
</evidence>
<evidence type="ECO:0000256" key="2">
    <source>
        <dbReference type="ARBA" id="ARBA00022723"/>
    </source>
</evidence>
<dbReference type="FunFam" id="3.20.20.140:FF:000007">
    <property type="entry name" value="Imidazolonepropionase"/>
    <property type="match status" value="1"/>
</dbReference>
<feature type="binding site" evidence="7">
    <location>
        <position position="318"/>
    </location>
    <ligand>
        <name>N-formimidoyl-L-glutamate</name>
        <dbReference type="ChEBI" id="CHEBI:58928"/>
    </ligand>
</feature>
<comment type="cofactor">
    <cofactor evidence="7">
        <name>Zn(2+)</name>
        <dbReference type="ChEBI" id="CHEBI:29105"/>
    </cofactor>
    <cofactor evidence="7">
        <name>Fe(3+)</name>
        <dbReference type="ChEBI" id="CHEBI:29034"/>
    </cofactor>
    <text evidence="7">Binds 1 zinc or iron ion per subunit.</text>
</comment>
<dbReference type="EC" id="3.5.2.7" evidence="1 7"/>
<dbReference type="PANTHER" id="PTHR42752">
    <property type="entry name" value="IMIDAZOLONEPROPIONASE"/>
    <property type="match status" value="1"/>
</dbReference>
<name>A0A7Z7LFL3_9BACT</name>
<feature type="binding site" evidence="7">
    <location>
        <position position="179"/>
    </location>
    <ligand>
        <name>4-imidazolone-5-propanoate</name>
        <dbReference type="ChEBI" id="CHEBI:77893"/>
    </ligand>
</feature>
<feature type="binding site" evidence="7">
    <location>
        <position position="76"/>
    </location>
    <ligand>
        <name>Zn(2+)</name>
        <dbReference type="ChEBI" id="CHEBI:29105"/>
    </ligand>
</feature>
<comment type="catalytic activity">
    <reaction evidence="7">
        <text>4-imidazolone-5-propanoate + H2O = N-formimidoyl-L-glutamate</text>
        <dbReference type="Rhea" id="RHEA:23660"/>
        <dbReference type="ChEBI" id="CHEBI:15377"/>
        <dbReference type="ChEBI" id="CHEBI:58928"/>
        <dbReference type="ChEBI" id="CHEBI:77893"/>
        <dbReference type="EC" id="3.5.2.7"/>
    </reaction>
</comment>
<dbReference type="HAMAP" id="MF_00372">
    <property type="entry name" value="HutI"/>
    <property type="match status" value="1"/>
</dbReference>
<evidence type="ECO:0000256" key="6">
    <source>
        <dbReference type="ARBA" id="ARBA00023004"/>
    </source>
</evidence>
<organism evidence="9 10">
    <name type="scientific">Mesotoga infera</name>
    <dbReference type="NCBI Taxonomy" id="1236046"/>
    <lineage>
        <taxon>Bacteria</taxon>
        <taxon>Thermotogati</taxon>
        <taxon>Thermotogota</taxon>
        <taxon>Thermotogae</taxon>
        <taxon>Kosmotogales</taxon>
        <taxon>Kosmotogaceae</taxon>
        <taxon>Mesotoga</taxon>
    </lineage>
</organism>
<feature type="binding site" evidence="7">
    <location>
        <position position="243"/>
    </location>
    <ligand>
        <name>4-imidazolone-5-propanoate</name>
        <dbReference type="ChEBI" id="CHEBI:77893"/>
    </ligand>
</feature>
<dbReference type="NCBIfam" id="TIGR01224">
    <property type="entry name" value="hutI"/>
    <property type="match status" value="1"/>
</dbReference>
<feature type="binding site" evidence="7">
    <location>
        <position position="314"/>
    </location>
    <ligand>
        <name>Fe(3+)</name>
        <dbReference type="ChEBI" id="CHEBI:29034"/>
    </ligand>
</feature>
<dbReference type="AlphaFoldDB" id="A0A7Z7LFL3"/>
<dbReference type="GO" id="GO:0019557">
    <property type="term" value="P:L-histidine catabolic process to glutamate and formate"/>
    <property type="evidence" value="ECO:0007669"/>
    <property type="project" value="UniProtKB-UniPathway"/>
</dbReference>
<dbReference type="GO" id="GO:0005506">
    <property type="term" value="F:iron ion binding"/>
    <property type="evidence" value="ECO:0007669"/>
    <property type="project" value="UniProtKB-UniRule"/>
</dbReference>
<dbReference type="InterPro" id="IPR005920">
    <property type="entry name" value="HutI"/>
</dbReference>
<dbReference type="GO" id="GO:0050480">
    <property type="term" value="F:imidazolonepropionase activity"/>
    <property type="evidence" value="ECO:0007669"/>
    <property type="project" value="UniProtKB-UniRule"/>
</dbReference>
<feature type="binding site" evidence="7">
    <location>
        <position position="74"/>
    </location>
    <ligand>
        <name>Fe(3+)</name>
        <dbReference type="ChEBI" id="CHEBI:29034"/>
    </ligand>
</feature>
<comment type="similarity">
    <text evidence="7">Belongs to the metallo-dependent hydrolases superfamily. HutI family.</text>
</comment>
<dbReference type="Proteomes" id="UP000250796">
    <property type="component" value="Chromosome MESINF"/>
</dbReference>
<keyword evidence="7" id="KW-0963">Cytoplasm</keyword>
<evidence type="ECO:0000259" key="8">
    <source>
        <dbReference type="Pfam" id="PF01979"/>
    </source>
</evidence>
<dbReference type="SUPFAM" id="SSF51338">
    <property type="entry name" value="Composite domain of metallo-dependent hydrolases"/>
    <property type="match status" value="1"/>
</dbReference>
<feature type="binding site" evidence="7">
    <location>
        <position position="76"/>
    </location>
    <ligand>
        <name>Fe(3+)</name>
        <dbReference type="ChEBI" id="CHEBI:29034"/>
    </ligand>
</feature>
<keyword evidence="10" id="KW-1185">Reference proteome</keyword>
<feature type="domain" description="Amidohydrolase-related" evidence="8">
    <location>
        <begin position="65"/>
        <end position="402"/>
    </location>
</feature>
<feature type="binding site" evidence="7">
    <location>
        <position position="146"/>
    </location>
    <ligand>
        <name>N-formimidoyl-L-glutamate</name>
        <dbReference type="ChEBI" id="CHEBI:58928"/>
    </ligand>
</feature>
<dbReference type="UniPathway" id="UPA00379">
    <property type="reaction ID" value="UER00551"/>
</dbReference>
<evidence type="ECO:0000313" key="9">
    <source>
        <dbReference type="EMBL" id="SSC13195.1"/>
    </source>
</evidence>
<feature type="binding site" evidence="7">
    <location>
        <position position="74"/>
    </location>
    <ligand>
        <name>Zn(2+)</name>
        <dbReference type="ChEBI" id="CHEBI:29105"/>
    </ligand>
</feature>
<comment type="pathway">
    <text evidence="7">Amino-acid degradation; L-histidine degradation into L-glutamate; N-formimidoyl-L-glutamate from L-histidine: step 3/3.</text>
</comment>
<keyword evidence="6 7" id="KW-0408">Iron</keyword>
<evidence type="ECO:0000256" key="7">
    <source>
        <dbReference type="HAMAP-Rule" id="MF_00372"/>
    </source>
</evidence>
<comment type="subcellular location">
    <subcellularLocation>
        <location evidence="7">Cytoplasm</location>
    </subcellularLocation>
</comment>
<protein>
    <recommendedName>
        <fullName evidence="1 7">Imidazolonepropionase</fullName>
        <ecNumber evidence="1 7">3.5.2.7</ecNumber>
    </recommendedName>
    <alternativeName>
        <fullName evidence="7">Imidazolone-5-propionate hydrolase</fullName>
    </alternativeName>
</protein>
<dbReference type="GO" id="GO:0005737">
    <property type="term" value="C:cytoplasm"/>
    <property type="evidence" value="ECO:0007669"/>
    <property type="project" value="UniProtKB-SubCell"/>
</dbReference>
<evidence type="ECO:0000256" key="1">
    <source>
        <dbReference type="ARBA" id="ARBA00012864"/>
    </source>
</evidence>
<reference evidence="9 10" key="1">
    <citation type="submission" date="2017-01" db="EMBL/GenBank/DDBJ databases">
        <authorList>
            <person name="Erauso G."/>
        </authorList>
    </citation>
    <scope>NUCLEOTIDE SEQUENCE [LARGE SCALE GENOMIC DNA]</scope>
    <source>
        <strain evidence="9">MESINF1</strain>
    </source>
</reference>
<keyword evidence="3 7" id="KW-0378">Hydrolase</keyword>
<keyword evidence="5 7" id="KW-0862">Zinc</keyword>
<dbReference type="InterPro" id="IPR011059">
    <property type="entry name" value="Metal-dep_hydrolase_composite"/>
</dbReference>
<dbReference type="Pfam" id="PF01979">
    <property type="entry name" value="Amidohydro_1"/>
    <property type="match status" value="1"/>
</dbReference>
<feature type="binding site" evidence="7">
    <location>
        <position position="319"/>
    </location>
    <ligand>
        <name>4-imidazolone-5-propanoate</name>
        <dbReference type="ChEBI" id="CHEBI:77893"/>
    </ligand>
</feature>
<sequence length="403" mass="43925">MELDLAILNLNSIVTPVSSGPVRGRGMTRIECIKESNIGIMNGKIVYIGPEIPTAEKYIDGRGLIAIPGFIDCHTHIPFTGDRSREFLMRLEGRSYMDIMKAGGGIRSTSEAVRRTPATALMAESFRFLDSMLSLGVTTVEGKSGYGLEREGELKQLRVLEALGEIHPIDVFSTFLGAHALPEEYSSRDEYLSSMIEIFDEVRKLTDTIDIFCEDGVFNVDQSRRYMLAAIESGFRIRIHADELSSSGGGLLAVELGAVSADHLISADDITIQALAKSDTIATLLPGTSFFLNESFARGRELIDRGAIVAIASDFNPGSCNIYNPFIVMFLAVTRCGLKVEEAITAYTANAAAVLGVEDRKGLIREGYDADLVLLRAGDYPEVVYNFSRDIVSNVIKNGNIVA</sequence>
<keyword evidence="2 7" id="KW-0479">Metal-binding</keyword>
<dbReference type="PANTHER" id="PTHR42752:SF1">
    <property type="entry name" value="IMIDAZOLONEPROPIONASE-RELATED"/>
    <property type="match status" value="1"/>
</dbReference>
<dbReference type="GO" id="GO:0019556">
    <property type="term" value="P:L-histidine catabolic process to glutamate and formamide"/>
    <property type="evidence" value="ECO:0007669"/>
    <property type="project" value="UniProtKB-UniRule"/>
</dbReference>
<dbReference type="GO" id="GO:0008270">
    <property type="term" value="F:zinc ion binding"/>
    <property type="evidence" value="ECO:0007669"/>
    <property type="project" value="UniProtKB-UniRule"/>
</dbReference>
<dbReference type="RefSeq" id="WP_169699370.1">
    <property type="nucleotide sequence ID" value="NZ_LS974202.1"/>
</dbReference>
<evidence type="ECO:0000256" key="3">
    <source>
        <dbReference type="ARBA" id="ARBA00022801"/>
    </source>
</evidence>
<feature type="binding site" evidence="7">
    <location>
        <position position="146"/>
    </location>
    <ligand>
        <name>4-imidazolone-5-propanoate</name>
        <dbReference type="ChEBI" id="CHEBI:77893"/>
    </ligand>
</feature>
<feature type="binding site" evidence="7">
    <location>
        <position position="83"/>
    </location>
    <ligand>
        <name>4-imidazolone-5-propanoate</name>
        <dbReference type="ChEBI" id="CHEBI:77893"/>
    </ligand>
</feature>
<dbReference type="KEGG" id="minf:MESINF_1751"/>
<evidence type="ECO:0000256" key="5">
    <source>
        <dbReference type="ARBA" id="ARBA00022833"/>
    </source>
</evidence>
<proteinExistence type="inferred from homology"/>
<feature type="binding site" evidence="7">
    <location>
        <position position="314"/>
    </location>
    <ligand>
        <name>Zn(2+)</name>
        <dbReference type="ChEBI" id="CHEBI:29105"/>
    </ligand>
</feature>
<dbReference type="Gene3D" id="2.30.40.10">
    <property type="entry name" value="Urease, subunit C, domain 1"/>
    <property type="match status" value="1"/>
</dbReference>
<keyword evidence="4 7" id="KW-0369">Histidine metabolism</keyword>
<dbReference type="SUPFAM" id="SSF51556">
    <property type="entry name" value="Metallo-dependent hydrolases"/>
    <property type="match status" value="1"/>
</dbReference>
<dbReference type="InterPro" id="IPR006680">
    <property type="entry name" value="Amidohydro-rel"/>
</dbReference>
<gene>
    <name evidence="7 9" type="primary">hutI</name>
    <name evidence="9" type="ORF">MESINF_1751</name>
</gene>